<feature type="compositionally biased region" description="Polar residues" evidence="8">
    <location>
        <begin position="358"/>
        <end position="403"/>
    </location>
</feature>
<dbReference type="PROSITE" id="PS00108">
    <property type="entry name" value="PROTEIN_KINASE_ST"/>
    <property type="match status" value="1"/>
</dbReference>
<comment type="caution">
    <text evidence="10">The sequence shown here is derived from an EMBL/GenBank/DDBJ whole genome shotgun (WGS) entry which is preliminary data.</text>
</comment>
<feature type="compositionally biased region" description="Basic and acidic residues" evidence="8">
    <location>
        <begin position="412"/>
        <end position="426"/>
    </location>
</feature>
<dbReference type="InterPro" id="IPR008271">
    <property type="entry name" value="Ser/Thr_kinase_AS"/>
</dbReference>
<accession>A0A9W8A3V2</accession>
<feature type="region of interest" description="Disordered" evidence="8">
    <location>
        <begin position="475"/>
        <end position="495"/>
    </location>
</feature>
<feature type="region of interest" description="Disordered" evidence="8">
    <location>
        <begin position="1604"/>
        <end position="1624"/>
    </location>
</feature>
<protein>
    <recommendedName>
        <fullName evidence="9">Protein kinase domain-containing protein</fullName>
    </recommendedName>
</protein>
<keyword evidence="5" id="KW-0418">Kinase</keyword>
<feature type="compositionally biased region" description="Polar residues" evidence="8">
    <location>
        <begin position="1370"/>
        <end position="1384"/>
    </location>
</feature>
<keyword evidence="4" id="KW-0547">Nucleotide-binding</keyword>
<dbReference type="EMBL" id="JANBPU010000001">
    <property type="protein sequence ID" value="KAJ1922190.1"/>
    <property type="molecule type" value="Genomic_DNA"/>
</dbReference>
<feature type="region of interest" description="Disordered" evidence="8">
    <location>
        <begin position="1261"/>
        <end position="1280"/>
    </location>
</feature>
<keyword evidence="11" id="KW-1185">Reference proteome</keyword>
<feature type="region of interest" description="Disordered" evidence="8">
    <location>
        <begin position="1151"/>
        <end position="1222"/>
    </location>
</feature>
<evidence type="ECO:0000256" key="8">
    <source>
        <dbReference type="SAM" id="MobiDB-lite"/>
    </source>
</evidence>
<dbReference type="PROSITE" id="PS50011">
    <property type="entry name" value="PROTEIN_KINASE_DOM"/>
    <property type="match status" value="1"/>
</dbReference>
<feature type="compositionally biased region" description="Polar residues" evidence="8">
    <location>
        <begin position="482"/>
        <end position="495"/>
    </location>
</feature>
<feature type="compositionally biased region" description="Polar residues" evidence="8">
    <location>
        <begin position="1169"/>
        <end position="1181"/>
    </location>
</feature>
<dbReference type="Proteomes" id="UP001150538">
    <property type="component" value="Unassembled WGS sequence"/>
</dbReference>
<feature type="compositionally biased region" description="Polar residues" evidence="8">
    <location>
        <begin position="953"/>
        <end position="963"/>
    </location>
</feature>
<dbReference type="GO" id="GO:0005634">
    <property type="term" value="C:nucleus"/>
    <property type="evidence" value="ECO:0007669"/>
    <property type="project" value="UniProtKB-SubCell"/>
</dbReference>
<evidence type="ECO:0000256" key="1">
    <source>
        <dbReference type="ARBA" id="ARBA00004123"/>
    </source>
</evidence>
<feature type="region of interest" description="Disordered" evidence="8">
    <location>
        <begin position="1398"/>
        <end position="1424"/>
    </location>
</feature>
<feature type="compositionally biased region" description="Polar residues" evidence="8">
    <location>
        <begin position="547"/>
        <end position="559"/>
    </location>
</feature>
<dbReference type="Pfam" id="PF00069">
    <property type="entry name" value="Pkinase"/>
    <property type="match status" value="1"/>
</dbReference>
<feature type="region of interest" description="Disordered" evidence="8">
    <location>
        <begin position="516"/>
        <end position="567"/>
    </location>
</feature>
<dbReference type="InterPro" id="IPR011009">
    <property type="entry name" value="Kinase-like_dom_sf"/>
</dbReference>
<reference evidence="10" key="1">
    <citation type="submission" date="2022-07" db="EMBL/GenBank/DDBJ databases">
        <title>Phylogenomic reconstructions and comparative analyses of Kickxellomycotina fungi.</title>
        <authorList>
            <person name="Reynolds N.K."/>
            <person name="Stajich J.E."/>
            <person name="Barry K."/>
            <person name="Grigoriev I.V."/>
            <person name="Crous P."/>
            <person name="Smith M.E."/>
        </authorList>
    </citation>
    <scope>NUCLEOTIDE SEQUENCE</scope>
    <source>
        <strain evidence="10">NBRC 100468</strain>
    </source>
</reference>
<feature type="compositionally biased region" description="Polar residues" evidence="8">
    <location>
        <begin position="911"/>
        <end position="921"/>
    </location>
</feature>
<feature type="region of interest" description="Disordered" evidence="8">
    <location>
        <begin position="911"/>
        <end position="995"/>
    </location>
</feature>
<gene>
    <name evidence="10" type="ORF">H4219_000052</name>
</gene>
<organism evidence="10 11">
    <name type="scientific">Mycoemilia scoparia</name>
    <dbReference type="NCBI Taxonomy" id="417184"/>
    <lineage>
        <taxon>Eukaryota</taxon>
        <taxon>Fungi</taxon>
        <taxon>Fungi incertae sedis</taxon>
        <taxon>Zoopagomycota</taxon>
        <taxon>Kickxellomycotina</taxon>
        <taxon>Kickxellomycetes</taxon>
        <taxon>Kickxellales</taxon>
        <taxon>Kickxellaceae</taxon>
        <taxon>Mycoemilia</taxon>
    </lineage>
</organism>
<feature type="region of interest" description="Disordered" evidence="8">
    <location>
        <begin position="1545"/>
        <end position="1580"/>
    </location>
</feature>
<dbReference type="GO" id="GO:0004674">
    <property type="term" value="F:protein serine/threonine kinase activity"/>
    <property type="evidence" value="ECO:0007669"/>
    <property type="project" value="UniProtKB-KW"/>
</dbReference>
<feature type="region of interest" description="Disordered" evidence="8">
    <location>
        <begin position="1436"/>
        <end position="1492"/>
    </location>
</feature>
<feature type="region of interest" description="Disordered" evidence="8">
    <location>
        <begin position="1029"/>
        <end position="1060"/>
    </location>
</feature>
<dbReference type="Gene3D" id="1.10.510.10">
    <property type="entry name" value="Transferase(Phosphotransferase) domain 1"/>
    <property type="match status" value="1"/>
</dbReference>
<feature type="compositionally biased region" description="Polar residues" evidence="8">
    <location>
        <begin position="1042"/>
        <end position="1054"/>
    </location>
</feature>
<dbReference type="OrthoDB" id="2158884at2759"/>
<evidence type="ECO:0000256" key="5">
    <source>
        <dbReference type="ARBA" id="ARBA00022777"/>
    </source>
</evidence>
<keyword evidence="6" id="KW-0067">ATP-binding</keyword>
<feature type="compositionally biased region" description="Basic residues" evidence="8">
    <location>
        <begin position="1210"/>
        <end position="1220"/>
    </location>
</feature>
<keyword evidence="3" id="KW-0808">Transferase</keyword>
<dbReference type="SMART" id="SM00220">
    <property type="entry name" value="S_TKc"/>
    <property type="match status" value="1"/>
</dbReference>
<evidence type="ECO:0000313" key="10">
    <source>
        <dbReference type="EMBL" id="KAJ1922190.1"/>
    </source>
</evidence>
<comment type="subcellular location">
    <subcellularLocation>
        <location evidence="1">Nucleus</location>
    </subcellularLocation>
</comment>
<dbReference type="SUPFAM" id="SSF56112">
    <property type="entry name" value="Protein kinase-like (PK-like)"/>
    <property type="match status" value="1"/>
</dbReference>
<sequence>MDRYTVVRDIGEGAFSSVTLAINKLTGQKMKKRRWKDAAAVAEADALKKLRHPHIVNLIEVFRDDYRSCLVFECMDCDLNELANTRKGKPFPDDFIFHVSRQVLSGLSYIHQLGFFHRDMKPENILIRGSDMNTMEAKIADFGLVHDLDFSRPLTDYISTRWYRAPEVLLNCHNYSTPIDVWAVGTIIAEMAMQHPLFPGNNQLDQLRRIFDVLGSPSSSSEENDSWHEGAMQAKKLGVTFVQKNPRPLTKVMSSVSAEITSLVAYILCLNPARRPTAKDCLSLIASDPDQLITPVSQAMTVEPISVLPNSPRTFTKTPGNDKQKVHTVSTNKYGFSKKPTLGTSSSPIEPPEPIVRVSNSPSVTNKHLVSKPNSPSSITDPGTPNSPAYLQKSSKTSTQGPSWSFEVSGPPRRESPNRSKVDLSDFVRSPSPPKSPSSSTDGDNRTRFISEALTKFSQSTENISAMIGPSPLMDKIKEFDNSGSSNINNRPVSNQLESSLDDLVLNTKNDSLFELDTQDLSDGEDRVVPSMGDNSPVSVDSEHVSSPESSTHNSNALNRENKPKRLPLPSYYGVVSDSISPSHLTYQRTASQKSSFDDNFDINDIIDDINNHGVSPYRDEYHQHKIPELEKYSPDLDLVQTKAESEAKVPSNTYSSYLNAVNTAKEKIWGRRRSATMGAIYTSSAATSSDNLHMYTHANANESVTGSIDLERNSFSEKLGSDSPYYKDIFPDYGHEILHKNLSSNQTHYLGSSNNATFPPGYQYDDNDDIYNASLSQRRADNEYRTEGQRNVTRRPTLVKSRSMNLLSIHMSDDEDAISRRRVKKDRILHPDMIRHIIPQSVVMSDVRSLHSSGRSNGVTYYRGQPSSTSLPMFRARIAAARVKGQSDQNPSPMNDAGVVTFTNISNQKQTLSSDANNQVRRGPPSPSSSHQNIPYISHGRQTSKEKHGSIGQKSTQNQQQPARFVRKPAQVKALSPGNHNRKSSKNKPTVIIPNYGRKKPIINARQHRQSHPAVGETATLENIYHRDSPHVDCSPRKPSHSSSHIRSATPNYKRSFESENFDSHGSIISVDQTDTASLESPDLNKSDYDSLNQRFSWVEYMKPNSDADSDLRSEISRIRNHGSSRGKKSGYDDSELVYSASMDNISLKSSDSAFRSSSKAVNARPYLTSSKGDPQSDNSIDPKGSIPKPKFRKQSRKPKPEEPEPVVTRRRKPFKAGSKKVDVNLARASRNNDYMSIGYNYRYEDDVVDSESLSHFYKEKKERDDEAEDSIGDLPDFEPVNFKPDSLIRVSIYERNRQKSRAEEMYASAKRNANLVNSKRGLIPFDPCDTDYVDVAQSLSSPNAPTPSKYTYLTNRVTRTYRPKASGPSPTQPSTRKYSGQSPAYMASRHLANSTNAFISGSPGKRESKTQEPSRSGYRSSYLPSISISHSFGDYLPPSSPARRPSDADLYSARSGSHTLSSSADSPKKPSVLRRSSTISSNGSGFRKSGYRLSHQYHNNLGTLDESSIPPHSIGIHSNYPSVDNSKDTKDWLEKMSFFEELEKSEFSENPEPQNTHSGSFSGMASGGGRRKHSPSIPSNFSNKYTLYGSVDHFERTNKFVSSNGNEASRMRRQRSKSGVNKADISHPVLVASSSPRVLKDTKLKPILNPNQFAIPPFSSEFHNNSSVVSLSKPGNIKSSQSIDQVRGSQRMVSSKVDSHILNKESIPPRLDIEFSPLLPNSSNTAMFGTYN</sequence>
<feature type="domain" description="Protein kinase" evidence="9">
    <location>
        <begin position="4"/>
        <end position="293"/>
    </location>
</feature>
<keyword evidence="7" id="KW-0539">Nucleus</keyword>
<feature type="region of interest" description="Disordered" evidence="8">
    <location>
        <begin position="309"/>
        <end position="446"/>
    </location>
</feature>
<dbReference type="FunFam" id="1.10.510.10:FF:000624">
    <property type="entry name" value="Mitogen-activated protein kinase"/>
    <property type="match status" value="1"/>
</dbReference>
<dbReference type="GO" id="GO:0005524">
    <property type="term" value="F:ATP binding"/>
    <property type="evidence" value="ECO:0007669"/>
    <property type="project" value="UniProtKB-KW"/>
</dbReference>
<evidence type="ECO:0000259" key="9">
    <source>
        <dbReference type="PROSITE" id="PS50011"/>
    </source>
</evidence>
<evidence type="ECO:0000256" key="7">
    <source>
        <dbReference type="ARBA" id="ARBA00023242"/>
    </source>
</evidence>
<feature type="compositionally biased region" description="Polar residues" evidence="8">
    <location>
        <begin position="309"/>
        <end position="319"/>
    </location>
</feature>
<evidence type="ECO:0000256" key="4">
    <source>
        <dbReference type="ARBA" id="ARBA00022741"/>
    </source>
</evidence>
<feature type="compositionally biased region" description="Low complexity" evidence="8">
    <location>
        <begin position="1151"/>
        <end position="1160"/>
    </location>
</feature>
<dbReference type="Gene3D" id="3.30.200.20">
    <property type="entry name" value="Phosphorylase Kinase, domain 1"/>
    <property type="match status" value="1"/>
</dbReference>
<name>A0A9W8A3V2_9FUNG</name>
<feature type="region of interest" description="Disordered" evidence="8">
    <location>
        <begin position="1362"/>
        <end position="1385"/>
    </location>
</feature>
<feature type="compositionally biased region" description="Polar residues" evidence="8">
    <location>
        <begin position="1456"/>
        <end position="1467"/>
    </location>
</feature>
<feature type="compositionally biased region" description="Polar residues" evidence="8">
    <location>
        <begin position="1476"/>
        <end position="1486"/>
    </location>
</feature>
<evidence type="ECO:0000256" key="3">
    <source>
        <dbReference type="ARBA" id="ARBA00022679"/>
    </source>
</evidence>
<evidence type="ECO:0000256" key="6">
    <source>
        <dbReference type="ARBA" id="ARBA00022840"/>
    </source>
</evidence>
<dbReference type="InterPro" id="IPR000719">
    <property type="entry name" value="Prot_kinase_dom"/>
</dbReference>
<evidence type="ECO:0000313" key="11">
    <source>
        <dbReference type="Proteomes" id="UP001150538"/>
    </source>
</evidence>
<keyword evidence="2" id="KW-0723">Serine/threonine-protein kinase</keyword>
<evidence type="ECO:0000256" key="2">
    <source>
        <dbReference type="ARBA" id="ARBA00022527"/>
    </source>
</evidence>
<dbReference type="InterPro" id="IPR050117">
    <property type="entry name" value="MAPK"/>
</dbReference>
<proteinExistence type="predicted"/>
<dbReference type="PANTHER" id="PTHR24055">
    <property type="entry name" value="MITOGEN-ACTIVATED PROTEIN KINASE"/>
    <property type="match status" value="1"/>
</dbReference>